<feature type="region of interest" description="Disordered" evidence="7">
    <location>
        <begin position="536"/>
        <end position="612"/>
    </location>
</feature>
<dbReference type="Ensembl" id="ENSACAT00000029513.2">
    <property type="protein sequence ID" value="ENSACAP00000022095.2"/>
    <property type="gene ID" value="ENSACAG00000028761.2"/>
</dbReference>
<evidence type="ECO:0000256" key="5">
    <source>
        <dbReference type="ARBA" id="ARBA00022989"/>
    </source>
</evidence>
<dbReference type="HOGENOM" id="CLU_013021_0_0_1"/>
<dbReference type="InParanoid" id="R4GA17"/>
<evidence type="ECO:0000256" key="7">
    <source>
        <dbReference type="SAM" id="MobiDB-lite"/>
    </source>
</evidence>
<comment type="subcellular location">
    <subcellularLocation>
        <location evidence="1">Membrane</location>
        <topology evidence="1">Multi-pass membrane protein</topology>
    </subcellularLocation>
</comment>
<dbReference type="Pfam" id="PF25987">
    <property type="entry name" value="PRRT3"/>
    <property type="match status" value="1"/>
</dbReference>
<name>R4GA17_ANOCA</name>
<proteinExistence type="predicted"/>
<evidence type="ECO:0000256" key="4">
    <source>
        <dbReference type="ARBA" id="ARBA00022729"/>
    </source>
</evidence>
<dbReference type="InterPro" id="IPR052836">
    <property type="entry name" value="PRRT_domain-containing"/>
</dbReference>
<dbReference type="InterPro" id="IPR059081">
    <property type="entry name" value="PRRT3-4"/>
</dbReference>
<keyword evidence="2" id="KW-0597">Phosphoprotein</keyword>
<feature type="transmembrane region" description="Helical" evidence="8">
    <location>
        <begin position="276"/>
        <end position="296"/>
    </location>
</feature>
<evidence type="ECO:0000259" key="9">
    <source>
        <dbReference type="Pfam" id="PF25987"/>
    </source>
</evidence>
<dbReference type="PANTHER" id="PTHR35578:SF6">
    <property type="entry name" value="PROLINE-RICH TRANSMEMBRANE PROTEIN 4"/>
    <property type="match status" value="1"/>
</dbReference>
<reference evidence="10" key="1">
    <citation type="submission" date="2009-12" db="EMBL/GenBank/DDBJ databases">
        <title>The Genome Sequence of Anolis carolinensis (Green Anole Lizard).</title>
        <authorList>
            <consortium name="The Genome Sequencing Platform"/>
            <person name="Di Palma F."/>
            <person name="Alfoldi J."/>
            <person name="Heiman D."/>
            <person name="Young S."/>
            <person name="Grabherr M."/>
            <person name="Johnson J."/>
            <person name="Lander E.S."/>
            <person name="Lindblad-Toh K."/>
        </authorList>
    </citation>
    <scope>NUCLEOTIDE SEQUENCE [LARGE SCALE GENOMIC DNA]</scope>
    <source>
        <strain evidence="10">JBL SC #1</strain>
    </source>
</reference>
<feature type="transmembrane region" description="Helical" evidence="8">
    <location>
        <begin position="242"/>
        <end position="264"/>
    </location>
</feature>
<dbReference type="AlphaFoldDB" id="R4GA17"/>
<reference evidence="10" key="2">
    <citation type="submission" date="2025-08" db="UniProtKB">
        <authorList>
            <consortium name="Ensembl"/>
        </authorList>
    </citation>
    <scope>IDENTIFICATION</scope>
</reference>
<feature type="compositionally biased region" description="Polar residues" evidence="7">
    <location>
        <begin position="542"/>
        <end position="552"/>
    </location>
</feature>
<keyword evidence="6 8" id="KW-0472">Membrane</keyword>
<keyword evidence="5 8" id="KW-1133">Transmembrane helix</keyword>
<evidence type="ECO:0000256" key="6">
    <source>
        <dbReference type="ARBA" id="ARBA00023136"/>
    </source>
</evidence>
<sequence>MHCICPQGRGCTGPLPPFIPFPRPPGLFGAPLPSQVWEPPEWNGTGGGGSPPTSEWVLGPGLASSIPGSEGSFAAALPGCFPGDRPADCGSPLPALSSSSWLLQPSVPLFVPLHSDWNSAQAAWGPAWEAHVFGAGSLFALMALLSLLALLALPCRCPASCKLLALLHLLLTAAGAARALLLFGEACGQLELLPDIAVRLLHDLALPCLTSALATALLLLSRRSQAKSSSARAADRLRHPGLLAALLLLHFSVATGAVLAADLLQQFSFLLLASRGLFALLAAVLSCAVLVFLCLARVDKTQGYDLKDTSCPQCPFGDVQRWKRAARAAVSSAFFGLLTAGLHSYAILHALGFGLSSELFGPWPWWALQLAGRLCEAGMGLPLACLGLCPLFCSASEPWCRCCRCCCGDRSPDHGGGKAAKAQLLPNNFQWSLSQHEKLVICDTVIARSESDYLPLYSVSEAAPDATLDPTADFRPPSPIDLRRSIDEALCGEGYFPEGGPLYAPSTFSLCLTSMGSGPSRVSSCLELAPSTATAAAGGSSMTLSVPDTPLSSPGLWRGASTASVTSSTSGSPCKRCSTAEGEDPSCSSSPVGPGPSNGESPPRSPPPPGRQFWVLTPVSQQSLASVAEGQPAVDTALLQKEFMAVCRQIDTLSVSSETIDL</sequence>
<keyword evidence="11" id="KW-1185">Reference proteome</keyword>
<dbReference type="PANTHER" id="PTHR35578">
    <property type="entry name" value="PROLINE-RICH TRANSMEMBRANE PROTEIN 4-RELATED"/>
    <property type="match status" value="1"/>
</dbReference>
<dbReference type="STRING" id="28377.ENSACAP00000022095"/>
<accession>R4GA17</accession>
<feature type="compositionally biased region" description="Low complexity" evidence="7">
    <location>
        <begin position="585"/>
        <end position="602"/>
    </location>
</feature>
<evidence type="ECO:0000256" key="2">
    <source>
        <dbReference type="ARBA" id="ARBA00022553"/>
    </source>
</evidence>
<feature type="transmembrane region" description="Helical" evidence="8">
    <location>
        <begin position="165"/>
        <end position="184"/>
    </location>
</feature>
<evidence type="ECO:0000256" key="3">
    <source>
        <dbReference type="ARBA" id="ARBA00022692"/>
    </source>
</evidence>
<evidence type="ECO:0000256" key="1">
    <source>
        <dbReference type="ARBA" id="ARBA00004141"/>
    </source>
</evidence>
<feature type="domain" description="Proline-rich transmembrane protein 3/4" evidence="9">
    <location>
        <begin position="115"/>
        <end position="403"/>
    </location>
</feature>
<dbReference type="Bgee" id="ENSACAG00000028761">
    <property type="expression patterns" value="Expressed in brain and 1 other cell type or tissue"/>
</dbReference>
<dbReference type="GeneTree" id="ENSGT00730000111591"/>
<dbReference type="eggNOG" id="ENOG502QU49">
    <property type="taxonomic scope" value="Eukaryota"/>
</dbReference>
<evidence type="ECO:0000256" key="8">
    <source>
        <dbReference type="SAM" id="Phobius"/>
    </source>
</evidence>
<protein>
    <recommendedName>
        <fullName evidence="9">Proline-rich transmembrane protein 3/4 domain-containing protein</fullName>
    </recommendedName>
</protein>
<evidence type="ECO:0000313" key="10">
    <source>
        <dbReference type="Ensembl" id="ENSACAP00000022095.2"/>
    </source>
</evidence>
<keyword evidence="3 8" id="KW-0812">Transmembrane</keyword>
<reference evidence="10" key="3">
    <citation type="submission" date="2025-09" db="UniProtKB">
        <authorList>
            <consortium name="Ensembl"/>
        </authorList>
    </citation>
    <scope>IDENTIFICATION</scope>
</reference>
<feature type="compositionally biased region" description="Low complexity" evidence="7">
    <location>
        <begin position="559"/>
        <end position="572"/>
    </location>
</feature>
<feature type="transmembrane region" description="Helical" evidence="8">
    <location>
        <begin position="328"/>
        <end position="348"/>
    </location>
</feature>
<evidence type="ECO:0000313" key="11">
    <source>
        <dbReference type="Proteomes" id="UP000001646"/>
    </source>
</evidence>
<organism evidence="10 11">
    <name type="scientific">Anolis carolinensis</name>
    <name type="common">Green anole</name>
    <name type="synonym">American chameleon</name>
    <dbReference type="NCBI Taxonomy" id="28377"/>
    <lineage>
        <taxon>Eukaryota</taxon>
        <taxon>Metazoa</taxon>
        <taxon>Chordata</taxon>
        <taxon>Craniata</taxon>
        <taxon>Vertebrata</taxon>
        <taxon>Euteleostomi</taxon>
        <taxon>Lepidosauria</taxon>
        <taxon>Squamata</taxon>
        <taxon>Bifurcata</taxon>
        <taxon>Unidentata</taxon>
        <taxon>Episquamata</taxon>
        <taxon>Toxicofera</taxon>
        <taxon>Iguania</taxon>
        <taxon>Dactyloidae</taxon>
        <taxon>Anolis</taxon>
    </lineage>
</organism>
<feature type="transmembrane region" description="Helical" evidence="8">
    <location>
        <begin position="204"/>
        <end position="221"/>
    </location>
</feature>
<dbReference type="Proteomes" id="UP000001646">
    <property type="component" value="Unplaced"/>
</dbReference>
<feature type="transmembrane region" description="Helical" evidence="8">
    <location>
        <begin position="132"/>
        <end position="153"/>
    </location>
</feature>
<keyword evidence="4" id="KW-0732">Signal</keyword>